<sequence>MLESSRSPKRPKVFHGSSTGAPISNLVAFDRPDFSEPALTVAFFVTENGKTEKLLVHKEHACYYSPIFKAALNSSSQEGRTGEYGVEGTTLRAFKLLEQWIYYQSLNLLLLKMEVDERAEGNWPLIDAEQQNLFEL</sequence>
<evidence type="ECO:0000313" key="1">
    <source>
        <dbReference type="EMBL" id="CZR51139.1"/>
    </source>
</evidence>
<dbReference type="EMBL" id="FJOG01000001">
    <property type="protein sequence ID" value="CZR51139.1"/>
    <property type="molecule type" value="Genomic_DNA"/>
</dbReference>
<accession>A0A1L7WEJ0</accession>
<evidence type="ECO:0000313" key="2">
    <source>
        <dbReference type="Proteomes" id="UP000184330"/>
    </source>
</evidence>
<evidence type="ECO:0008006" key="3">
    <source>
        <dbReference type="Google" id="ProtNLM"/>
    </source>
</evidence>
<dbReference type="AlphaFoldDB" id="A0A1L7WEJ0"/>
<gene>
    <name evidence="1" type="ORF">PAC_01014</name>
</gene>
<proteinExistence type="predicted"/>
<reference evidence="1 2" key="1">
    <citation type="submission" date="2016-03" db="EMBL/GenBank/DDBJ databases">
        <authorList>
            <person name="Ploux O."/>
        </authorList>
    </citation>
    <scope>NUCLEOTIDE SEQUENCE [LARGE SCALE GENOMIC DNA]</scope>
    <source>
        <strain evidence="1 2">UAMH 11012</strain>
    </source>
</reference>
<dbReference type="InterPro" id="IPR011333">
    <property type="entry name" value="SKP1/BTB/POZ_sf"/>
</dbReference>
<dbReference type="OrthoDB" id="194443at2759"/>
<name>A0A1L7WEJ0_9HELO</name>
<protein>
    <recommendedName>
        <fullName evidence="3">BTB domain-containing protein</fullName>
    </recommendedName>
</protein>
<dbReference type="Proteomes" id="UP000184330">
    <property type="component" value="Unassembled WGS sequence"/>
</dbReference>
<organism evidence="1 2">
    <name type="scientific">Phialocephala subalpina</name>
    <dbReference type="NCBI Taxonomy" id="576137"/>
    <lineage>
        <taxon>Eukaryota</taxon>
        <taxon>Fungi</taxon>
        <taxon>Dikarya</taxon>
        <taxon>Ascomycota</taxon>
        <taxon>Pezizomycotina</taxon>
        <taxon>Leotiomycetes</taxon>
        <taxon>Helotiales</taxon>
        <taxon>Mollisiaceae</taxon>
        <taxon>Phialocephala</taxon>
        <taxon>Phialocephala fortinii species complex</taxon>
    </lineage>
</organism>
<dbReference type="Gene3D" id="3.30.710.10">
    <property type="entry name" value="Potassium Channel Kv1.1, Chain A"/>
    <property type="match status" value="1"/>
</dbReference>
<keyword evidence="2" id="KW-1185">Reference proteome</keyword>